<evidence type="ECO:0000256" key="2">
    <source>
        <dbReference type="ARBA" id="ARBA00022771"/>
    </source>
</evidence>
<feature type="region of interest" description="Disordered" evidence="5">
    <location>
        <begin position="1"/>
        <end position="296"/>
    </location>
</feature>
<keyword evidence="8" id="KW-1185">Reference proteome</keyword>
<keyword evidence="1 4" id="KW-0479">Metal-binding</keyword>
<feature type="compositionally biased region" description="Acidic residues" evidence="5">
    <location>
        <begin position="147"/>
        <end position="159"/>
    </location>
</feature>
<dbReference type="GO" id="GO:0003729">
    <property type="term" value="F:mRNA binding"/>
    <property type="evidence" value="ECO:0007669"/>
    <property type="project" value="TreeGrafter"/>
</dbReference>
<dbReference type="PROSITE" id="PS50103">
    <property type="entry name" value="ZF_C3H1"/>
    <property type="match status" value="1"/>
</dbReference>
<feature type="compositionally biased region" description="Low complexity" evidence="5">
    <location>
        <begin position="883"/>
        <end position="900"/>
    </location>
</feature>
<reference evidence="7" key="1">
    <citation type="submission" date="2020-01" db="EMBL/GenBank/DDBJ databases">
        <authorList>
            <consortium name="DOE Joint Genome Institute"/>
            <person name="Haridas S."/>
            <person name="Albert R."/>
            <person name="Binder M."/>
            <person name="Bloem J."/>
            <person name="Labutti K."/>
            <person name="Salamov A."/>
            <person name="Andreopoulos B."/>
            <person name="Baker S.E."/>
            <person name="Barry K."/>
            <person name="Bills G."/>
            <person name="Bluhm B.H."/>
            <person name="Cannon C."/>
            <person name="Castanera R."/>
            <person name="Culley D.E."/>
            <person name="Daum C."/>
            <person name="Ezra D."/>
            <person name="Gonzalez J.B."/>
            <person name="Henrissat B."/>
            <person name="Kuo A."/>
            <person name="Liang C."/>
            <person name="Lipzen A."/>
            <person name="Lutzoni F."/>
            <person name="Magnuson J."/>
            <person name="Mondo S."/>
            <person name="Nolan M."/>
            <person name="Ohm R."/>
            <person name="Pangilinan J."/>
            <person name="Park H.-J."/>
            <person name="Ramirez L."/>
            <person name="Alfaro M."/>
            <person name="Sun H."/>
            <person name="Tritt A."/>
            <person name="Yoshinaga Y."/>
            <person name="Zwiers L.-H."/>
            <person name="Turgeon B.G."/>
            <person name="Goodwin S.B."/>
            <person name="Spatafora J.W."/>
            <person name="Crous P.W."/>
            <person name="Grigoriev I.V."/>
        </authorList>
    </citation>
    <scope>NUCLEOTIDE SEQUENCE</scope>
    <source>
        <strain evidence="7">IPT5</strain>
    </source>
</reference>
<evidence type="ECO:0000259" key="6">
    <source>
        <dbReference type="PROSITE" id="PS50103"/>
    </source>
</evidence>
<dbReference type="PANTHER" id="PTHR21597:SF0">
    <property type="entry name" value="THO COMPLEX SUBUNIT 2"/>
    <property type="match status" value="1"/>
</dbReference>
<evidence type="ECO:0000313" key="8">
    <source>
        <dbReference type="Proteomes" id="UP000799423"/>
    </source>
</evidence>
<feature type="compositionally biased region" description="Basic residues" evidence="5">
    <location>
        <begin position="37"/>
        <end position="46"/>
    </location>
</feature>
<evidence type="ECO:0000256" key="5">
    <source>
        <dbReference type="SAM" id="MobiDB-lite"/>
    </source>
</evidence>
<keyword evidence="2 4" id="KW-0863">Zinc-finger</keyword>
<gene>
    <name evidence="7" type="ORF">T440DRAFT_555825</name>
</gene>
<evidence type="ECO:0000256" key="3">
    <source>
        <dbReference type="ARBA" id="ARBA00022833"/>
    </source>
</evidence>
<dbReference type="Proteomes" id="UP000799423">
    <property type="component" value="Unassembled WGS sequence"/>
</dbReference>
<dbReference type="InterPro" id="IPR036855">
    <property type="entry name" value="Znf_CCCH_sf"/>
</dbReference>
<evidence type="ECO:0000256" key="4">
    <source>
        <dbReference type="PROSITE-ProRule" id="PRU00723"/>
    </source>
</evidence>
<dbReference type="PANTHER" id="PTHR21597">
    <property type="entry name" value="THO2 PROTEIN"/>
    <property type="match status" value="1"/>
</dbReference>
<dbReference type="AlphaFoldDB" id="A0A6A7B4B6"/>
<accession>A0A6A7B4B6</accession>
<dbReference type="GO" id="GO:0008270">
    <property type="term" value="F:zinc ion binding"/>
    <property type="evidence" value="ECO:0007669"/>
    <property type="project" value="UniProtKB-KW"/>
</dbReference>
<sequence length="913" mass="102312">MSSSKNQLNKRRKRSSSNEHDAYASAVRIKINDARHMPRAPRRRSVRLSERDLHSNDDNKENLDNRSPPGAYPGSEGYSPIARQKSSKTSSSASVTERETKVPKRKAIGVTKPEEPMLPVDEQCSPVPDATRGLPDKKNASTREYASDETDEEDDEDDKGEPAKRQPIRRSIPLSQRRKSFQVNPYGGALPKESVTASTGIPTPSPSPSPKFSFEDEPSSPDSPFAQEAMKDTGATAKHAASMNDIPDLAQVTRKNYPNTRRQSRILNERRAKLPSINEDSEGHGSTDPTSDYRPLTRGRLTSSVIAQHGCAGSRSSSSDDFEKPFSPETSPGSSRKHGSDSSSKSGSSLSEACLELARTFRTVAENQQTQIQQNQQIITQHYTKPPAAPAPVQVSLVDNTERRQIFVEGSGKLVRFSEEHAIFNLEPQPQGLHHEHIASVPKKNYFAPNGGLRKNRRSIPVDAALDLLRAHEIEYRYRVDECPFQRRLGLYRPGSGMQWSSFWEVHWSSDHAEFSFQVVQWPSFYASMKNSVFGTHRVDYPQEYTMPFSPATGELLAWQQCCGETPIPPLALSNKPQNSWHDFNHDLHASDTARRASGPMEGVESTGPLAVDNTWNTSQGIHFGNDSVSGAAPPIHRQTMPCKNRLLGLDCLQGEYCPFSHAPDIILQAQEAPRRKLDQEYQILWYSISVALGWSWAELNEGDRLQKVIMFLRERANTIQIHLDECTQDNVAKSRLNDANTQDLDVTVKQWWANFGKSPVPADLADALGMFKKTMVQASKMITGKWNFNQTNSFQQGNNKNKNNFAGKDNRHGNPRGQNNRNNNNNVSKPNSQNKKKSQNNNSDNINGGNNNKNNKNQNRNHNNNGGNKNNHQNRKKNFSKNNVFQNGHNNNNQRNQNDQNRKGRGRGNNQS</sequence>
<feature type="compositionally biased region" description="Low complexity" evidence="5">
    <location>
        <begin position="816"/>
        <end position="872"/>
    </location>
</feature>
<feature type="region of interest" description="Disordered" evidence="5">
    <location>
        <begin position="790"/>
        <end position="913"/>
    </location>
</feature>
<dbReference type="SUPFAM" id="SSF90229">
    <property type="entry name" value="CCCH zinc finger"/>
    <property type="match status" value="1"/>
</dbReference>
<organism evidence="7 8">
    <name type="scientific">Plenodomus tracheiphilus IPT5</name>
    <dbReference type="NCBI Taxonomy" id="1408161"/>
    <lineage>
        <taxon>Eukaryota</taxon>
        <taxon>Fungi</taxon>
        <taxon>Dikarya</taxon>
        <taxon>Ascomycota</taxon>
        <taxon>Pezizomycotina</taxon>
        <taxon>Dothideomycetes</taxon>
        <taxon>Pleosporomycetidae</taxon>
        <taxon>Pleosporales</taxon>
        <taxon>Pleosporineae</taxon>
        <taxon>Leptosphaeriaceae</taxon>
        <taxon>Plenodomus</taxon>
    </lineage>
</organism>
<feature type="region of interest" description="Disordered" evidence="5">
    <location>
        <begin position="309"/>
        <end position="348"/>
    </location>
</feature>
<protein>
    <recommendedName>
        <fullName evidence="6">C3H1-type domain-containing protein</fullName>
    </recommendedName>
</protein>
<dbReference type="GO" id="GO:0006406">
    <property type="term" value="P:mRNA export from nucleus"/>
    <property type="evidence" value="ECO:0007669"/>
    <property type="project" value="InterPro"/>
</dbReference>
<name>A0A6A7B4B6_9PLEO</name>
<feature type="zinc finger region" description="C3H1-type" evidence="4">
    <location>
        <begin position="638"/>
        <end position="665"/>
    </location>
</feature>
<dbReference type="OrthoDB" id="1431934at2759"/>
<feature type="region of interest" description="Disordered" evidence="5">
    <location>
        <begin position="593"/>
        <end position="612"/>
    </location>
</feature>
<dbReference type="EMBL" id="MU006311">
    <property type="protein sequence ID" value="KAF2849527.1"/>
    <property type="molecule type" value="Genomic_DNA"/>
</dbReference>
<keyword evidence="3 4" id="KW-0862">Zinc</keyword>
<evidence type="ECO:0000313" key="7">
    <source>
        <dbReference type="EMBL" id="KAF2849527.1"/>
    </source>
</evidence>
<feature type="domain" description="C3H1-type" evidence="6">
    <location>
        <begin position="638"/>
        <end position="665"/>
    </location>
</feature>
<dbReference type="GO" id="GO:0006397">
    <property type="term" value="P:mRNA processing"/>
    <property type="evidence" value="ECO:0007669"/>
    <property type="project" value="InterPro"/>
</dbReference>
<proteinExistence type="predicted"/>
<dbReference type="InterPro" id="IPR000571">
    <property type="entry name" value="Znf_CCCH"/>
</dbReference>
<evidence type="ECO:0000256" key="1">
    <source>
        <dbReference type="ARBA" id="ARBA00022723"/>
    </source>
</evidence>
<dbReference type="GO" id="GO:0000445">
    <property type="term" value="C:THO complex part of transcription export complex"/>
    <property type="evidence" value="ECO:0007669"/>
    <property type="project" value="TreeGrafter"/>
</dbReference>
<feature type="compositionally biased region" description="Basic and acidic residues" evidence="5">
    <location>
        <begin position="47"/>
        <end position="64"/>
    </location>
</feature>
<dbReference type="InterPro" id="IPR040007">
    <property type="entry name" value="Tho2"/>
</dbReference>